<dbReference type="OrthoDB" id="9342512at2"/>
<sequence>MKRRHFLATTTAAMLALALAGPAFADAIADAKAVVEKYAGKVDKWDGPTSGPKAANGKSVVVVAADMKNGGILGVVNGIEEAAAAIGWTVTVVDGAGSIEGRTASFGQALTLKPGGIIIAGFDAVEQKPAMEDAKKAGIPMVAWHAAPAVGPVDDVGVFANVTTDAMEVSKSAADYAFVDAGGKPGVVIFTDSTYAIAIAKADKMKAEIEALGGTVLEYVDTPIAETSQRMPQLTTTLLQKYGDRWTHSLAINDIYFDFMGPSLSAAGIAGEGAPKSVAAGDGSQSAYQRIRTKQYQSVTVAEPLNLQGWQLVDELNRAFSGEKWSGYVSPLHVVTADNVEFDGGPKNTFDPDNGYRDEYKKIWGK</sequence>
<dbReference type="Gene3D" id="3.40.50.2300">
    <property type="match status" value="2"/>
</dbReference>
<evidence type="ECO:0000256" key="1">
    <source>
        <dbReference type="ARBA" id="ARBA00004196"/>
    </source>
</evidence>
<dbReference type="InterPro" id="IPR025997">
    <property type="entry name" value="SBP_2_dom"/>
</dbReference>
<dbReference type="Pfam" id="PF13407">
    <property type="entry name" value="Peripla_BP_4"/>
    <property type="match status" value="1"/>
</dbReference>
<dbReference type="CDD" id="cd06315">
    <property type="entry name" value="PBP1_ABC_sugar_binding-like"/>
    <property type="match status" value="1"/>
</dbReference>
<organism evidence="6 7">
    <name type="scientific">Phyllobacterium salinisoli</name>
    <dbReference type="NCBI Taxonomy" id="1899321"/>
    <lineage>
        <taxon>Bacteria</taxon>
        <taxon>Pseudomonadati</taxon>
        <taxon>Pseudomonadota</taxon>
        <taxon>Alphaproteobacteria</taxon>
        <taxon>Hyphomicrobiales</taxon>
        <taxon>Phyllobacteriaceae</taxon>
        <taxon>Phyllobacterium</taxon>
    </lineage>
</organism>
<reference evidence="6 7" key="1">
    <citation type="submission" date="2018-07" db="EMBL/GenBank/DDBJ databases">
        <title>The draft genome of Phyllobacterium salinisoli.</title>
        <authorList>
            <person name="Liu L."/>
            <person name="Li L."/>
            <person name="Zhang X."/>
            <person name="Liang L."/>
        </authorList>
    </citation>
    <scope>NUCLEOTIDE SEQUENCE [LARGE SCALE GENOMIC DNA]</scope>
    <source>
        <strain evidence="6 7">LLAN61</strain>
    </source>
</reference>
<gene>
    <name evidence="6" type="ORF">DUT91_15030</name>
</gene>
<dbReference type="GO" id="GO:0030313">
    <property type="term" value="C:cell envelope"/>
    <property type="evidence" value="ECO:0007669"/>
    <property type="project" value="UniProtKB-SubCell"/>
</dbReference>
<evidence type="ECO:0000256" key="2">
    <source>
        <dbReference type="ARBA" id="ARBA00007639"/>
    </source>
</evidence>
<dbReference type="PANTHER" id="PTHR46847:SF1">
    <property type="entry name" value="D-ALLOSE-BINDING PERIPLASMIC PROTEIN-RELATED"/>
    <property type="match status" value="1"/>
</dbReference>
<dbReference type="PROSITE" id="PS51318">
    <property type="entry name" value="TAT"/>
    <property type="match status" value="1"/>
</dbReference>
<dbReference type="PANTHER" id="PTHR46847">
    <property type="entry name" value="D-ALLOSE-BINDING PERIPLASMIC PROTEIN-RELATED"/>
    <property type="match status" value="1"/>
</dbReference>
<dbReference type="AlphaFoldDB" id="A0A368K088"/>
<feature type="chain" id="PRO_5016628496" evidence="4">
    <location>
        <begin position="26"/>
        <end position="366"/>
    </location>
</feature>
<feature type="signal peptide" evidence="4">
    <location>
        <begin position="1"/>
        <end position="25"/>
    </location>
</feature>
<evidence type="ECO:0000259" key="5">
    <source>
        <dbReference type="Pfam" id="PF13407"/>
    </source>
</evidence>
<keyword evidence="7" id="KW-1185">Reference proteome</keyword>
<dbReference type="InterPro" id="IPR028082">
    <property type="entry name" value="Peripla_BP_I"/>
</dbReference>
<evidence type="ECO:0000313" key="7">
    <source>
        <dbReference type="Proteomes" id="UP000253420"/>
    </source>
</evidence>
<proteinExistence type="inferred from homology"/>
<accession>A0A368K088</accession>
<comment type="caution">
    <text evidence="6">The sequence shown here is derived from an EMBL/GenBank/DDBJ whole genome shotgun (WGS) entry which is preliminary data.</text>
</comment>
<name>A0A368K088_9HYPH</name>
<feature type="domain" description="Periplasmic binding protein" evidence="5">
    <location>
        <begin position="61"/>
        <end position="324"/>
    </location>
</feature>
<evidence type="ECO:0000313" key="6">
    <source>
        <dbReference type="EMBL" id="RCS22816.1"/>
    </source>
</evidence>
<dbReference type="Proteomes" id="UP000253420">
    <property type="component" value="Unassembled WGS sequence"/>
</dbReference>
<dbReference type="GO" id="GO:0030246">
    <property type="term" value="F:carbohydrate binding"/>
    <property type="evidence" value="ECO:0007669"/>
    <property type="project" value="UniProtKB-ARBA"/>
</dbReference>
<evidence type="ECO:0000256" key="4">
    <source>
        <dbReference type="SAM" id="SignalP"/>
    </source>
</evidence>
<dbReference type="EMBL" id="QOZG01000006">
    <property type="protein sequence ID" value="RCS22816.1"/>
    <property type="molecule type" value="Genomic_DNA"/>
</dbReference>
<keyword evidence="3 4" id="KW-0732">Signal</keyword>
<dbReference type="SUPFAM" id="SSF53822">
    <property type="entry name" value="Periplasmic binding protein-like I"/>
    <property type="match status" value="1"/>
</dbReference>
<comment type="similarity">
    <text evidence="2">Belongs to the bacterial solute-binding protein 2 family.</text>
</comment>
<dbReference type="InterPro" id="IPR006311">
    <property type="entry name" value="TAT_signal"/>
</dbReference>
<protein>
    <submittedName>
        <fullName evidence="6">Sugar ABC transporter substrate-binding protein</fullName>
    </submittedName>
</protein>
<comment type="subcellular location">
    <subcellularLocation>
        <location evidence="1">Cell envelope</location>
    </subcellularLocation>
</comment>
<dbReference type="RefSeq" id="WP_114441347.1">
    <property type="nucleotide sequence ID" value="NZ_QOZG01000006.1"/>
</dbReference>
<evidence type="ECO:0000256" key="3">
    <source>
        <dbReference type="ARBA" id="ARBA00022729"/>
    </source>
</evidence>